<dbReference type="InterPro" id="IPR007757">
    <property type="entry name" value="MT-A70-like"/>
</dbReference>
<evidence type="ECO:0000313" key="3">
    <source>
        <dbReference type="EMBL" id="KAF7726151.1"/>
    </source>
</evidence>
<dbReference type="PANTHER" id="PTHR12829">
    <property type="entry name" value="N6-ADENOSINE-METHYLTRANSFERASE"/>
    <property type="match status" value="1"/>
</dbReference>
<accession>A0A8H7BMG3</accession>
<feature type="chain" id="PRO_5034471021" evidence="2">
    <location>
        <begin position="20"/>
        <end position="654"/>
    </location>
</feature>
<dbReference type="OrthoDB" id="426718at2759"/>
<evidence type="ECO:0000313" key="4">
    <source>
        <dbReference type="Proteomes" id="UP000605846"/>
    </source>
</evidence>
<comment type="similarity">
    <text evidence="1">Belongs to the MT-A70-like family.</text>
</comment>
<dbReference type="AlphaFoldDB" id="A0A8H7BMG3"/>
<dbReference type="GO" id="GO:0036396">
    <property type="term" value="C:RNA N6-methyladenosine methyltransferase complex"/>
    <property type="evidence" value="ECO:0007669"/>
    <property type="project" value="TreeGrafter"/>
</dbReference>
<evidence type="ECO:0000256" key="1">
    <source>
        <dbReference type="PROSITE-ProRule" id="PRU00489"/>
    </source>
</evidence>
<dbReference type="Proteomes" id="UP000605846">
    <property type="component" value="Unassembled WGS sequence"/>
</dbReference>
<dbReference type="GO" id="GO:0008168">
    <property type="term" value="F:methyltransferase activity"/>
    <property type="evidence" value="ECO:0007669"/>
    <property type="project" value="TreeGrafter"/>
</dbReference>
<keyword evidence="4" id="KW-1185">Reference proteome</keyword>
<dbReference type="Pfam" id="PF05063">
    <property type="entry name" value="MT-A70"/>
    <property type="match status" value="1"/>
</dbReference>
<evidence type="ECO:0000256" key="2">
    <source>
        <dbReference type="SAM" id="SignalP"/>
    </source>
</evidence>
<comment type="caution">
    <text evidence="3">The sequence shown here is derived from an EMBL/GenBank/DDBJ whole genome shotgun (WGS) entry which is preliminary data.</text>
</comment>
<name>A0A8H7BMG3_9FUNG</name>
<feature type="signal peptide" evidence="2">
    <location>
        <begin position="1"/>
        <end position="19"/>
    </location>
</feature>
<organism evidence="3 4">
    <name type="scientific">Apophysomyces ossiformis</name>
    <dbReference type="NCBI Taxonomy" id="679940"/>
    <lineage>
        <taxon>Eukaryota</taxon>
        <taxon>Fungi</taxon>
        <taxon>Fungi incertae sedis</taxon>
        <taxon>Mucoromycota</taxon>
        <taxon>Mucoromycotina</taxon>
        <taxon>Mucoromycetes</taxon>
        <taxon>Mucorales</taxon>
        <taxon>Mucorineae</taxon>
        <taxon>Mucoraceae</taxon>
        <taxon>Apophysomyces</taxon>
    </lineage>
</organism>
<sequence length="654" mass="74998">MKPTIAISAFTFFASLCSADFLPWLQGAPTSKDVKERISPPADAQLYEVFYAKGNRIYQCNPEKKGFQHWYNVQTHAFLYPTKDREMPFDRPGEEIGQLSAAPLNPAMQMSNPPDTYPVIYYYPDGSWVGTGRPLSTTTKEEGRAERGDNVHLDDHLEQKVYASTDGYLSHATYVVRLNSVDGVVPPAETCTTKGLIVNKPFTAYFMFYTDGEGLKRLSDEKMEWDKMVSGKFPEHSHNAHYVGYVEDEESVEAIMKKFEELERMQKEFSTMAVKVDEDKTGGSNIKSETDVMLIDDSQPLTEEQLQEVFKRTSAFTVKTAMIDSTDMEELDALEVWQMENRDGNTDEIYEEDDYIHVDDDFWDLEFGESPRPKRVRRGASTKEISSGVRRGTDRESIIARYKIMQVQVQDRNGNYFMVKKRVSAIDPSLPTYVKIPARPIPRSWAHQILSKLSIKTDIIPVGSRFHEVQDILSTDLKQFGTSFSAVYMDPPLLLPGEEPSPGKIHIDDLAALNVPEIVPAGFLFIWLEKEWLQRIVNIASKWGFKYVENFCWIKKNINNQIHRSEYKYFNKSKLSLLIFRKEGDIELRHQRNPDCVFDYIKPRLPDEVTEKKPAFMYDVIETLLPTAVYHPDKNPNGEGLLELKAKEELAGQL</sequence>
<dbReference type="PANTHER" id="PTHR12829:SF8">
    <property type="entry name" value="CHROMOSOME UNDETERMINED SCAFFOLD_82, WHOLE GENOME SHOTGUN SEQUENCE"/>
    <property type="match status" value="1"/>
</dbReference>
<dbReference type="EMBL" id="JABAYA010000083">
    <property type="protein sequence ID" value="KAF7726151.1"/>
    <property type="molecule type" value="Genomic_DNA"/>
</dbReference>
<keyword evidence="2" id="KW-0732">Signal</keyword>
<reference evidence="3" key="1">
    <citation type="submission" date="2020-01" db="EMBL/GenBank/DDBJ databases">
        <title>Genome Sequencing of Three Apophysomyces-Like Fungal Strains Confirms a Novel Fungal Genus in the Mucoromycota with divergent Burkholderia-like Endosymbiotic Bacteria.</title>
        <authorList>
            <person name="Stajich J.E."/>
            <person name="Macias A.M."/>
            <person name="Carter-House D."/>
            <person name="Lovett B."/>
            <person name="Kasson L.R."/>
            <person name="Berry K."/>
            <person name="Grigoriev I."/>
            <person name="Chang Y."/>
            <person name="Spatafora J."/>
            <person name="Kasson M.T."/>
        </authorList>
    </citation>
    <scope>NUCLEOTIDE SEQUENCE</scope>
    <source>
        <strain evidence="3">NRRL A-21654</strain>
    </source>
</reference>
<dbReference type="GO" id="GO:0005634">
    <property type="term" value="C:nucleus"/>
    <property type="evidence" value="ECO:0007669"/>
    <property type="project" value="TreeGrafter"/>
</dbReference>
<dbReference type="Pfam" id="PF11937">
    <property type="entry name" value="DUF3455"/>
    <property type="match status" value="1"/>
</dbReference>
<protein>
    <submittedName>
        <fullName evidence="3">Uncharacterized protein</fullName>
    </submittedName>
</protein>
<gene>
    <name evidence="3" type="ORF">EC973_009043</name>
</gene>
<dbReference type="InterPro" id="IPR021851">
    <property type="entry name" value="DUF3455"/>
</dbReference>
<dbReference type="PROSITE" id="PS51143">
    <property type="entry name" value="MT_A70"/>
    <property type="match status" value="1"/>
</dbReference>
<proteinExistence type="inferred from homology"/>